<evidence type="ECO:0000313" key="1">
    <source>
        <dbReference type="EMBL" id="KRL85630.1"/>
    </source>
</evidence>
<organism evidence="1 2">
    <name type="scientific">Lacticaseibacillus pantheris DSM 15945 = JCM 12539 = NBRC 106106</name>
    <dbReference type="NCBI Taxonomy" id="1423783"/>
    <lineage>
        <taxon>Bacteria</taxon>
        <taxon>Bacillati</taxon>
        <taxon>Bacillota</taxon>
        <taxon>Bacilli</taxon>
        <taxon>Lactobacillales</taxon>
        <taxon>Lactobacillaceae</taxon>
        <taxon>Lacticaseibacillus</taxon>
    </lineage>
</organism>
<name>A0A0R1TY05_9LACO</name>
<dbReference type="EMBL" id="AZFJ01000052">
    <property type="protein sequence ID" value="KRL85630.1"/>
    <property type="molecule type" value="Genomic_DNA"/>
</dbReference>
<accession>A0A0R1TY05</accession>
<dbReference type="InterPro" id="IPR035942">
    <property type="entry name" value="Lp2179-like_sf"/>
</dbReference>
<dbReference type="Pfam" id="PF08866">
    <property type="entry name" value="DUF1831"/>
    <property type="match status" value="1"/>
</dbReference>
<dbReference type="AlphaFoldDB" id="A0A0R1TY05"/>
<evidence type="ECO:0008006" key="3">
    <source>
        <dbReference type="Google" id="ProtNLM"/>
    </source>
</evidence>
<protein>
    <recommendedName>
        <fullName evidence="3">Cysteine desulfurase</fullName>
    </recommendedName>
</protein>
<sequence length="118" mass="13103">MVVMALATTAQVAGDTRQFRLSPNVKRYTLMDTGFKKTNKGGFELERSLDLNSPFTSNTKLKVLVNADLDKLSMAVTTANGLRAVDIFKSDKTAGNVEQFNYVLNDLLQRQVLEQVTD</sequence>
<dbReference type="SUPFAM" id="SSF160800">
    <property type="entry name" value="Lp2179-like"/>
    <property type="match status" value="1"/>
</dbReference>
<dbReference type="PATRIC" id="fig|1423783.4.peg.1849"/>
<dbReference type="InterPro" id="IPR014965">
    <property type="entry name" value="Amino_acid_metab_prot_put"/>
</dbReference>
<proteinExistence type="predicted"/>
<dbReference type="STRING" id="1423783.FC50_GL001806"/>
<gene>
    <name evidence="1" type="ORF">FC50_GL001806</name>
</gene>
<reference evidence="1 2" key="1">
    <citation type="journal article" date="2015" name="Genome Announc.">
        <title>Expanding the biotechnology potential of lactobacilli through comparative genomics of 213 strains and associated genera.</title>
        <authorList>
            <person name="Sun Z."/>
            <person name="Harris H.M."/>
            <person name="McCann A."/>
            <person name="Guo C."/>
            <person name="Argimon S."/>
            <person name="Zhang W."/>
            <person name="Yang X."/>
            <person name="Jeffery I.B."/>
            <person name="Cooney J.C."/>
            <person name="Kagawa T.F."/>
            <person name="Liu W."/>
            <person name="Song Y."/>
            <person name="Salvetti E."/>
            <person name="Wrobel A."/>
            <person name="Rasinkangas P."/>
            <person name="Parkhill J."/>
            <person name="Rea M.C."/>
            <person name="O'Sullivan O."/>
            <person name="Ritari J."/>
            <person name="Douillard F.P."/>
            <person name="Paul Ross R."/>
            <person name="Yang R."/>
            <person name="Briner A.E."/>
            <person name="Felis G.E."/>
            <person name="de Vos W.M."/>
            <person name="Barrangou R."/>
            <person name="Klaenhammer T.R."/>
            <person name="Caufield P.W."/>
            <person name="Cui Y."/>
            <person name="Zhang H."/>
            <person name="O'Toole P.W."/>
        </authorList>
    </citation>
    <scope>NUCLEOTIDE SEQUENCE [LARGE SCALE GENOMIC DNA]</scope>
    <source>
        <strain evidence="1 2">DSM 15945</strain>
    </source>
</reference>
<keyword evidence="2" id="KW-1185">Reference proteome</keyword>
<comment type="caution">
    <text evidence="1">The sequence shown here is derived from an EMBL/GenBank/DDBJ whole genome shotgun (WGS) entry which is preliminary data.</text>
</comment>
<dbReference type="Gene3D" id="3.30.1820.10">
    <property type="entry name" value="Lp2179-like"/>
    <property type="match status" value="1"/>
</dbReference>
<evidence type="ECO:0000313" key="2">
    <source>
        <dbReference type="Proteomes" id="UP000051922"/>
    </source>
</evidence>
<dbReference type="Proteomes" id="UP000051922">
    <property type="component" value="Unassembled WGS sequence"/>
</dbReference>